<evidence type="ECO:0000256" key="7">
    <source>
        <dbReference type="SAM" id="Phobius"/>
    </source>
</evidence>
<feature type="transmembrane region" description="Helical" evidence="7">
    <location>
        <begin position="128"/>
        <end position="145"/>
    </location>
</feature>
<dbReference type="Pfam" id="PF01478">
    <property type="entry name" value="Peptidase_A24"/>
    <property type="match status" value="1"/>
</dbReference>
<evidence type="ECO:0000313" key="11">
    <source>
        <dbReference type="Proteomes" id="UP001141950"/>
    </source>
</evidence>
<evidence type="ECO:0000256" key="2">
    <source>
        <dbReference type="ARBA" id="ARBA00005801"/>
    </source>
</evidence>
<dbReference type="GO" id="GO:0005886">
    <property type="term" value="C:plasma membrane"/>
    <property type="evidence" value="ECO:0007669"/>
    <property type="project" value="UniProtKB-SubCell"/>
</dbReference>
<name>A0A9X2SC96_9BACL</name>
<feature type="transmembrane region" description="Helical" evidence="7">
    <location>
        <begin position="101"/>
        <end position="121"/>
    </location>
</feature>
<feature type="transmembrane region" description="Helical" evidence="7">
    <location>
        <begin position="151"/>
        <end position="173"/>
    </location>
</feature>
<feature type="transmembrane region" description="Helical" evidence="7">
    <location>
        <begin position="230"/>
        <end position="245"/>
    </location>
</feature>
<evidence type="ECO:0000256" key="3">
    <source>
        <dbReference type="ARBA" id="ARBA00022475"/>
    </source>
</evidence>
<dbReference type="PANTHER" id="PTHR30487:SF0">
    <property type="entry name" value="PREPILIN LEADER PEPTIDASE_N-METHYLTRANSFERASE-RELATED"/>
    <property type="match status" value="1"/>
</dbReference>
<dbReference type="Pfam" id="PF06750">
    <property type="entry name" value="A24_N_bact"/>
    <property type="match status" value="1"/>
</dbReference>
<keyword evidence="3" id="KW-1003">Cell membrane</keyword>
<reference evidence="10" key="1">
    <citation type="submission" date="2022-08" db="EMBL/GenBank/DDBJ databases">
        <title>The genomic sequence of strain Paenibacillus sp. SCIV0701.</title>
        <authorList>
            <person name="Zhao H."/>
        </authorList>
    </citation>
    <scope>NUCLEOTIDE SEQUENCE</scope>
    <source>
        <strain evidence="10">SCIV0701</strain>
    </source>
</reference>
<feature type="transmembrane region" description="Helical" evidence="7">
    <location>
        <begin position="6"/>
        <end position="25"/>
    </location>
</feature>
<dbReference type="GO" id="GO:0006465">
    <property type="term" value="P:signal peptide processing"/>
    <property type="evidence" value="ECO:0007669"/>
    <property type="project" value="TreeGrafter"/>
</dbReference>
<dbReference type="RefSeq" id="WP_257450018.1">
    <property type="nucleotide sequence ID" value="NZ_JANIPJ010000017.1"/>
</dbReference>
<proteinExistence type="inferred from homology"/>
<keyword evidence="6 7" id="KW-0472">Membrane</keyword>
<gene>
    <name evidence="10" type="ORF">NQZ67_21765</name>
</gene>
<evidence type="ECO:0000259" key="8">
    <source>
        <dbReference type="Pfam" id="PF01478"/>
    </source>
</evidence>
<dbReference type="Gene3D" id="1.20.120.1220">
    <property type="match status" value="1"/>
</dbReference>
<dbReference type="AlphaFoldDB" id="A0A9X2SC96"/>
<evidence type="ECO:0000256" key="4">
    <source>
        <dbReference type="ARBA" id="ARBA00022692"/>
    </source>
</evidence>
<evidence type="ECO:0000259" key="9">
    <source>
        <dbReference type="Pfam" id="PF06750"/>
    </source>
</evidence>
<feature type="transmembrane region" description="Helical" evidence="7">
    <location>
        <begin position="185"/>
        <end position="218"/>
    </location>
</feature>
<keyword evidence="11" id="KW-1185">Reference proteome</keyword>
<dbReference type="EMBL" id="JANIPJ010000017">
    <property type="protein sequence ID" value="MCR2806513.1"/>
    <property type="molecule type" value="Genomic_DNA"/>
</dbReference>
<evidence type="ECO:0000256" key="6">
    <source>
        <dbReference type="ARBA" id="ARBA00023136"/>
    </source>
</evidence>
<evidence type="ECO:0000313" key="10">
    <source>
        <dbReference type="EMBL" id="MCR2806513.1"/>
    </source>
</evidence>
<dbReference type="Proteomes" id="UP001141950">
    <property type="component" value="Unassembled WGS sequence"/>
</dbReference>
<protein>
    <submittedName>
        <fullName evidence="10">A24 family peptidase</fullName>
    </submittedName>
</protein>
<feature type="domain" description="Prepilin peptidase A24 N-terminal" evidence="9">
    <location>
        <begin position="11"/>
        <end position="95"/>
    </location>
</feature>
<feature type="domain" description="Prepilin type IV endopeptidase peptidase" evidence="8">
    <location>
        <begin position="105"/>
        <end position="213"/>
    </location>
</feature>
<comment type="caution">
    <text evidence="10">The sequence shown here is derived from an EMBL/GenBank/DDBJ whole genome shotgun (WGS) entry which is preliminary data.</text>
</comment>
<sequence>MNELQLVVFLVFGIFITPILNTIAIQWDNRLSPAYPPTYCTSGTHLASRWSIMTIPAILSQTRRQCSTCGNGTWWRYAIAEPITGLLFVYSAYYFGFTPELIVSLVFISVLVIIVQTDLTAMIIPNKVVFPAVALMLVFRLFIHPMSIGTYLWGAIAGSGALLLIGLLSGWMFKKESVGGGDIKLYVFIGLVLGVKLTLLSLFLASIAGLIGGVALLLAGRYAKGMTIPFGPYIAVGSVAAYWWGEPLVQSYLRFAGFAG</sequence>
<keyword evidence="5 7" id="KW-1133">Transmembrane helix</keyword>
<evidence type="ECO:0000256" key="1">
    <source>
        <dbReference type="ARBA" id="ARBA00004651"/>
    </source>
</evidence>
<dbReference type="GO" id="GO:0004190">
    <property type="term" value="F:aspartic-type endopeptidase activity"/>
    <property type="evidence" value="ECO:0007669"/>
    <property type="project" value="InterPro"/>
</dbReference>
<comment type="similarity">
    <text evidence="2">Belongs to the peptidase A24 family.</text>
</comment>
<dbReference type="InterPro" id="IPR010627">
    <property type="entry name" value="Prepilin_pept_A24_N"/>
</dbReference>
<accession>A0A9X2SC96</accession>
<evidence type="ECO:0000256" key="5">
    <source>
        <dbReference type="ARBA" id="ARBA00022989"/>
    </source>
</evidence>
<organism evidence="10 11">
    <name type="scientific">Paenibacillus soyae</name>
    <dbReference type="NCBI Taxonomy" id="2969249"/>
    <lineage>
        <taxon>Bacteria</taxon>
        <taxon>Bacillati</taxon>
        <taxon>Bacillota</taxon>
        <taxon>Bacilli</taxon>
        <taxon>Bacillales</taxon>
        <taxon>Paenibacillaceae</taxon>
        <taxon>Paenibacillus</taxon>
    </lineage>
</organism>
<dbReference type="InterPro" id="IPR000045">
    <property type="entry name" value="Prepilin_IV_endopep_pep"/>
</dbReference>
<dbReference type="PANTHER" id="PTHR30487">
    <property type="entry name" value="TYPE 4 PREPILIN-LIKE PROTEINS LEADER PEPTIDE-PROCESSING ENZYME"/>
    <property type="match status" value="1"/>
</dbReference>
<dbReference type="InterPro" id="IPR050882">
    <property type="entry name" value="Prepilin_peptidase/N-MTase"/>
</dbReference>
<comment type="subcellular location">
    <subcellularLocation>
        <location evidence="1">Cell membrane</location>
        <topology evidence="1">Multi-pass membrane protein</topology>
    </subcellularLocation>
</comment>
<keyword evidence="4 7" id="KW-0812">Transmembrane</keyword>